<keyword evidence="3" id="KW-1185">Reference proteome</keyword>
<dbReference type="PANTHER" id="PTHR35257:SF1">
    <property type="entry name" value="TRANSMEMBRANE PROTEIN 82"/>
    <property type="match status" value="1"/>
</dbReference>
<keyword evidence="1" id="KW-0812">Transmembrane</keyword>
<dbReference type="Proteomes" id="UP000694546">
    <property type="component" value="Chromosome 13"/>
</dbReference>
<reference evidence="2" key="1">
    <citation type="submission" date="2025-08" db="UniProtKB">
        <authorList>
            <consortium name="Ensembl"/>
        </authorList>
    </citation>
    <scope>IDENTIFICATION</scope>
</reference>
<sequence length="372" mass="40856">MFSPFSLFVSAFEWLPFHSISIDSFIQGKLDLLSIIKCVNYFSSKLYSGILTLHPGGFIICVGVVGACGITVLCNVMRVYFFLQACRPLLEQWRTAIHYWCLAALLSQVGPRVSSLIILEFCLRAASLRLCLHTLKAYQRPQLLLVQCQFSLGCCLTATLGFLQQGAVNSTLGLLLAAGLSWALARICQSLWKHVEKLYPLHSKERYCGKCISLLTSGHSILASLQRGVILAFAVASFAAISTVYDHFLSLTGALKLWTPLTLCYAMLVAYIQEERQRHSGLEVLLRSVVLRLGSLTVLMMTVGHWSDMLQVLIAFLGEAVCLLSSQDLIAALLKVCVDPCSPFSLTVPVEGADLNTTKGEGDHRHGSKHGV</sequence>
<feature type="transmembrane region" description="Helical" evidence="1">
    <location>
        <begin position="254"/>
        <end position="272"/>
    </location>
</feature>
<dbReference type="Ensembl" id="ENSGMOT00000033789.1">
    <property type="protein sequence ID" value="ENSGMOP00000055923.1"/>
    <property type="gene ID" value="ENSGMOG00000008150.2"/>
</dbReference>
<dbReference type="AlphaFoldDB" id="A0A8C5C6G8"/>
<proteinExistence type="predicted"/>
<feature type="transmembrane region" description="Helical" evidence="1">
    <location>
        <begin position="229"/>
        <end position="248"/>
    </location>
</feature>
<keyword evidence="1" id="KW-1133">Transmembrane helix</keyword>
<dbReference type="PANTHER" id="PTHR35257">
    <property type="entry name" value="TRANSMEMBRANE PROTEIN 82"/>
    <property type="match status" value="1"/>
</dbReference>
<dbReference type="InterPro" id="IPR031648">
    <property type="entry name" value="TMEM82"/>
</dbReference>
<name>A0A8C5C6G8_GADMO</name>
<gene>
    <name evidence="2" type="primary">TMEM82</name>
</gene>
<evidence type="ECO:0000256" key="1">
    <source>
        <dbReference type="SAM" id="Phobius"/>
    </source>
</evidence>
<dbReference type="GeneTree" id="ENSGT00500000045021"/>
<accession>A0A8C5C6G8</accession>
<feature type="transmembrane region" description="Helical" evidence="1">
    <location>
        <begin position="284"/>
        <end position="303"/>
    </location>
</feature>
<protein>
    <submittedName>
        <fullName evidence="2">Transmembrane protein 82</fullName>
    </submittedName>
</protein>
<feature type="transmembrane region" description="Helical" evidence="1">
    <location>
        <begin position="57"/>
        <end position="81"/>
    </location>
</feature>
<evidence type="ECO:0000313" key="2">
    <source>
        <dbReference type="Ensembl" id="ENSGMOP00000055923.1"/>
    </source>
</evidence>
<dbReference type="Pfam" id="PF15816">
    <property type="entry name" value="TMEM82"/>
    <property type="match status" value="1"/>
</dbReference>
<evidence type="ECO:0000313" key="3">
    <source>
        <dbReference type="Proteomes" id="UP000694546"/>
    </source>
</evidence>
<reference evidence="2" key="2">
    <citation type="submission" date="2025-09" db="UniProtKB">
        <authorList>
            <consortium name="Ensembl"/>
        </authorList>
    </citation>
    <scope>IDENTIFICATION</scope>
</reference>
<keyword evidence="1" id="KW-0472">Membrane</keyword>
<organism evidence="2 3">
    <name type="scientific">Gadus morhua</name>
    <name type="common">Atlantic cod</name>
    <dbReference type="NCBI Taxonomy" id="8049"/>
    <lineage>
        <taxon>Eukaryota</taxon>
        <taxon>Metazoa</taxon>
        <taxon>Chordata</taxon>
        <taxon>Craniata</taxon>
        <taxon>Vertebrata</taxon>
        <taxon>Euteleostomi</taxon>
        <taxon>Actinopterygii</taxon>
        <taxon>Neopterygii</taxon>
        <taxon>Teleostei</taxon>
        <taxon>Neoteleostei</taxon>
        <taxon>Acanthomorphata</taxon>
        <taxon>Zeiogadaria</taxon>
        <taxon>Gadariae</taxon>
        <taxon>Gadiformes</taxon>
        <taxon>Gadoidei</taxon>
        <taxon>Gadidae</taxon>
        <taxon>Gadus</taxon>
    </lineage>
</organism>